<dbReference type="Proteomes" id="UP000219338">
    <property type="component" value="Unassembled WGS sequence"/>
</dbReference>
<evidence type="ECO:0000313" key="4">
    <source>
        <dbReference type="Proteomes" id="UP000219338"/>
    </source>
</evidence>
<organism evidence="3 4">
    <name type="scientific">Armillaria ostoyae</name>
    <name type="common">Armillaria root rot fungus</name>
    <dbReference type="NCBI Taxonomy" id="47428"/>
    <lineage>
        <taxon>Eukaryota</taxon>
        <taxon>Fungi</taxon>
        <taxon>Dikarya</taxon>
        <taxon>Basidiomycota</taxon>
        <taxon>Agaricomycotina</taxon>
        <taxon>Agaricomycetes</taxon>
        <taxon>Agaricomycetidae</taxon>
        <taxon>Agaricales</taxon>
        <taxon>Marasmiineae</taxon>
        <taxon>Physalacriaceae</taxon>
        <taxon>Armillaria</taxon>
    </lineage>
</organism>
<evidence type="ECO:0000259" key="2">
    <source>
        <dbReference type="Pfam" id="PF20209"/>
    </source>
</evidence>
<dbReference type="InterPro" id="IPR025476">
    <property type="entry name" value="Helitron_helicase-like"/>
</dbReference>
<feature type="domain" description="DUF6570" evidence="2">
    <location>
        <begin position="450"/>
        <end position="598"/>
    </location>
</feature>
<reference evidence="4" key="1">
    <citation type="journal article" date="2017" name="Nat. Ecol. Evol.">
        <title>Genome expansion and lineage-specific genetic innovations in the forest pathogenic fungi Armillaria.</title>
        <authorList>
            <person name="Sipos G."/>
            <person name="Prasanna A.N."/>
            <person name="Walter M.C."/>
            <person name="O'Connor E."/>
            <person name="Balint B."/>
            <person name="Krizsan K."/>
            <person name="Kiss B."/>
            <person name="Hess J."/>
            <person name="Varga T."/>
            <person name="Slot J."/>
            <person name="Riley R."/>
            <person name="Boka B."/>
            <person name="Rigling D."/>
            <person name="Barry K."/>
            <person name="Lee J."/>
            <person name="Mihaltcheva S."/>
            <person name="LaButti K."/>
            <person name="Lipzen A."/>
            <person name="Waldron R."/>
            <person name="Moloney N.M."/>
            <person name="Sperisen C."/>
            <person name="Kredics L."/>
            <person name="Vagvoelgyi C."/>
            <person name="Patrignani A."/>
            <person name="Fitzpatrick D."/>
            <person name="Nagy I."/>
            <person name="Doyle S."/>
            <person name="Anderson J.B."/>
            <person name="Grigoriev I.V."/>
            <person name="Gueldener U."/>
            <person name="Muensterkoetter M."/>
            <person name="Nagy L.G."/>
        </authorList>
    </citation>
    <scope>NUCLEOTIDE SEQUENCE [LARGE SCALE GENOMIC DNA]</scope>
    <source>
        <strain evidence="4">C18/9</strain>
    </source>
</reference>
<name>A0A284R8P7_ARMOS</name>
<evidence type="ECO:0000259" key="1">
    <source>
        <dbReference type="Pfam" id="PF14214"/>
    </source>
</evidence>
<dbReference type="OrthoDB" id="3257061at2759"/>
<feature type="domain" description="Helitron helicase-like" evidence="1">
    <location>
        <begin position="770"/>
        <end position="951"/>
    </location>
</feature>
<dbReference type="Pfam" id="PF14214">
    <property type="entry name" value="Helitron_like_N"/>
    <property type="match status" value="1"/>
</dbReference>
<dbReference type="STRING" id="47428.A0A284R8P7"/>
<keyword evidence="4" id="KW-1185">Reference proteome</keyword>
<accession>A0A284R8P7</accession>
<dbReference type="Gene3D" id="1.20.1270.60">
    <property type="entry name" value="Arfaptin homology (AH) domain/BAR domain"/>
    <property type="match status" value="1"/>
</dbReference>
<proteinExistence type="predicted"/>
<dbReference type="EMBL" id="FUEG01000005">
    <property type="protein sequence ID" value="SJL05062.1"/>
    <property type="molecule type" value="Genomic_DNA"/>
</dbReference>
<dbReference type="InterPro" id="IPR046700">
    <property type="entry name" value="DUF6570"/>
</dbReference>
<dbReference type="InterPro" id="IPR027267">
    <property type="entry name" value="AH/BAR_dom_sf"/>
</dbReference>
<protein>
    <submittedName>
        <fullName evidence="3">Uncharacterized protein</fullName>
    </submittedName>
</protein>
<sequence length="1031" mass="116495">MSKFHDGTDMGLLLNEIPLHDIIEILRSFDVVITSAIANQRQLTYYYLGNCNISLQEAFRERCARNHSVVREEHVKQLPKVVLSFVINTQTNDAVRVRDRMYNYVQTIFASRNMHILQLFSERQLHTQNPIFCDGTSVQEELQHVNRGQIAESMCVIPEYGNHLREHIYLENYTTLYILCSLFNQEQLNIFRMHLRNREHRFTDGTIVDAVYSNIPTPLLFHLWRSVSTPDVENNPGREECYKTLKDARYDHVRGLVLERNINTAQPMFYNGKAVMSILEGLRLEDACNILHEIVDLPSHTEKSWDSFQRFCAMLDPPATDQLIDKIKETYTARIHYAKRIRLANETVSDTFLEAVPEHCVHERINKFNQSTGNEALSTNTCAVCGREMESRLSESIALSDIPHPQLLKPTQVHASHILSSDMLLYTESKKPTTENVFLCQDCLCSLQAKQLPRLALANDLWIGHMPYQLGILTLPERVLIAQYFPAAYIVKLYPKIKNTRNWDSALFSSGMKGNVSTYPLPHAHIASFIDGRQSMPPPAGILSALISVTFIQPNKKLQYPFPTCLHVRRRVVFEALTWLHQYNPLWANIHIDEERLQQLPENGVPEEITMTARVSHDFDVLAQEQSGYVPEPCDNDDTMFNDLYPNVDACTGDQGSANGEIVSEDIDMQSHGVVDANGNEIIDEDLRDHALINGTLPPEPPSSAEDRFKVKRGSRFVSEYGRKSDDGLRTDGGPSNPNHLLGAFPVLFPFGIGGFETSRHVNVPYEVFGVVQKRNICRSSVLQMASTSYHRHQPLISSLKPKDLLLASKQEKRKTPFTNPAVQALRTELTAVRSKVPGTDESRRTLRSKIWSTNVMFNPPNLWITVNPNDTHDPITQVIAGENIDLDNFLAHVGPTATVQSKTIAVDPYASAKFFHLVAQCTLKALLGISVETGRGRHVITRETGIFGTEKDHSKQLQSLLDSSNVALTLLAAYASVIFSVAGSLAGAAEAFRAYAVSIEQWRDYLTGLKNLEDEVAHVIRDREILCVYQ</sequence>
<evidence type="ECO:0000313" key="3">
    <source>
        <dbReference type="EMBL" id="SJL05062.1"/>
    </source>
</evidence>
<dbReference type="Pfam" id="PF20209">
    <property type="entry name" value="DUF6570"/>
    <property type="match status" value="1"/>
</dbReference>
<gene>
    <name evidence="3" type="ORF">ARMOST_08434</name>
</gene>
<dbReference type="AlphaFoldDB" id="A0A284R8P7"/>